<keyword evidence="10" id="KW-1185">Reference proteome</keyword>
<protein>
    <submittedName>
        <fullName evidence="9">Biopolymer transporter ExbD</fullName>
    </submittedName>
</protein>
<comment type="similarity">
    <text evidence="2 7">Belongs to the ExbD/TolR family.</text>
</comment>
<keyword evidence="4 7" id="KW-0812">Transmembrane</keyword>
<evidence type="ECO:0000256" key="8">
    <source>
        <dbReference type="SAM" id="Phobius"/>
    </source>
</evidence>
<evidence type="ECO:0000313" key="10">
    <source>
        <dbReference type="Proteomes" id="UP000281985"/>
    </source>
</evidence>
<evidence type="ECO:0000256" key="4">
    <source>
        <dbReference type="ARBA" id="ARBA00022692"/>
    </source>
</evidence>
<evidence type="ECO:0000256" key="5">
    <source>
        <dbReference type="ARBA" id="ARBA00022989"/>
    </source>
</evidence>
<dbReference type="AlphaFoldDB" id="A0A3M0FTQ4"/>
<dbReference type="GO" id="GO:0022857">
    <property type="term" value="F:transmembrane transporter activity"/>
    <property type="evidence" value="ECO:0007669"/>
    <property type="project" value="InterPro"/>
</dbReference>
<keyword evidence="3" id="KW-1003">Cell membrane</keyword>
<dbReference type="EMBL" id="REFV01000026">
    <property type="protein sequence ID" value="RMB56064.1"/>
    <property type="molecule type" value="Genomic_DNA"/>
</dbReference>
<dbReference type="Proteomes" id="UP000281985">
    <property type="component" value="Unassembled WGS sequence"/>
</dbReference>
<keyword evidence="7" id="KW-0653">Protein transport</keyword>
<name>A0A3M0FTQ4_9FLAO</name>
<dbReference type="OrthoDB" id="9810103at2"/>
<accession>A0A3M0FTQ4</accession>
<evidence type="ECO:0000256" key="1">
    <source>
        <dbReference type="ARBA" id="ARBA00004162"/>
    </source>
</evidence>
<proteinExistence type="inferred from homology"/>
<dbReference type="RefSeq" id="WP_121918749.1">
    <property type="nucleotide sequence ID" value="NZ_REFV01000026.1"/>
</dbReference>
<keyword evidence="7" id="KW-0813">Transport</keyword>
<dbReference type="GO" id="GO:0015031">
    <property type="term" value="P:protein transport"/>
    <property type="evidence" value="ECO:0007669"/>
    <property type="project" value="UniProtKB-KW"/>
</dbReference>
<evidence type="ECO:0000256" key="2">
    <source>
        <dbReference type="ARBA" id="ARBA00005811"/>
    </source>
</evidence>
<keyword evidence="6 8" id="KW-0472">Membrane</keyword>
<keyword evidence="5 8" id="KW-1133">Transmembrane helix</keyword>
<dbReference type="GO" id="GO:0005886">
    <property type="term" value="C:plasma membrane"/>
    <property type="evidence" value="ECO:0007669"/>
    <property type="project" value="UniProtKB-SubCell"/>
</dbReference>
<evidence type="ECO:0000313" key="9">
    <source>
        <dbReference type="EMBL" id="RMB56064.1"/>
    </source>
</evidence>
<comment type="caution">
    <text evidence="9">The sequence shown here is derived from an EMBL/GenBank/DDBJ whole genome shotgun (WGS) entry which is preliminary data.</text>
</comment>
<feature type="transmembrane region" description="Helical" evidence="8">
    <location>
        <begin position="20"/>
        <end position="37"/>
    </location>
</feature>
<evidence type="ECO:0000256" key="7">
    <source>
        <dbReference type="RuleBase" id="RU003879"/>
    </source>
</evidence>
<evidence type="ECO:0000256" key="6">
    <source>
        <dbReference type="ARBA" id="ARBA00023136"/>
    </source>
</evidence>
<reference evidence="9 10" key="1">
    <citation type="submission" date="2018-10" db="EMBL/GenBank/DDBJ databases">
        <title>Dokdonia luteus sp. nov., isolated from sea water.</title>
        <authorList>
            <person name="Zhou L.Y."/>
            <person name="Du Z.J."/>
        </authorList>
    </citation>
    <scope>NUCLEOTIDE SEQUENCE [LARGE SCALE GENOMIC DNA]</scope>
    <source>
        <strain evidence="9 10">SH27</strain>
    </source>
</reference>
<evidence type="ECO:0000256" key="3">
    <source>
        <dbReference type="ARBA" id="ARBA00022475"/>
    </source>
</evidence>
<dbReference type="InterPro" id="IPR003400">
    <property type="entry name" value="ExbD"/>
</dbReference>
<organism evidence="9 10">
    <name type="scientific">Dokdonia sinensis</name>
    <dbReference type="NCBI Taxonomy" id="2479847"/>
    <lineage>
        <taxon>Bacteria</taxon>
        <taxon>Pseudomonadati</taxon>
        <taxon>Bacteroidota</taxon>
        <taxon>Flavobacteriia</taxon>
        <taxon>Flavobacteriales</taxon>
        <taxon>Flavobacteriaceae</taxon>
        <taxon>Dokdonia</taxon>
    </lineage>
</organism>
<comment type="subcellular location">
    <subcellularLocation>
        <location evidence="1">Cell membrane</location>
        <topology evidence="1">Single-pass membrane protein</topology>
    </subcellularLocation>
    <subcellularLocation>
        <location evidence="7">Cell membrane</location>
        <topology evidence="7">Single-pass type II membrane protein</topology>
    </subcellularLocation>
</comment>
<sequence>MSKFRKKGGNELPPISTASLPDIVFMLLFFFMVATVLRKNDLKVENILPNADQTEKLDKTRTVFIYIGKPSAQYRNAGTESRIQIGDKFVDVKEVKGAVFEEINKLRDELRDYVTVALKVDADANTGIVNDVKKELREANLPKIIYITTQQEAVQ</sequence>
<dbReference type="Pfam" id="PF02472">
    <property type="entry name" value="ExbD"/>
    <property type="match status" value="1"/>
</dbReference>
<gene>
    <name evidence="9" type="ORF">EAX61_16155</name>
</gene>